<keyword evidence="2" id="KW-1185">Reference proteome</keyword>
<dbReference type="Proteomes" id="UP000245626">
    <property type="component" value="Unassembled WGS sequence"/>
</dbReference>
<reference evidence="1 2" key="1">
    <citation type="journal article" date="2018" name="Mol. Biol. Evol.">
        <title>Broad Genomic Sampling Reveals a Smut Pathogenic Ancestry of the Fungal Clade Ustilaginomycotina.</title>
        <authorList>
            <person name="Kijpornyongpan T."/>
            <person name="Mondo S.J."/>
            <person name="Barry K."/>
            <person name="Sandor L."/>
            <person name="Lee J."/>
            <person name="Lipzen A."/>
            <person name="Pangilinan J."/>
            <person name="LaButti K."/>
            <person name="Hainaut M."/>
            <person name="Henrissat B."/>
            <person name="Grigoriev I.V."/>
            <person name="Spatafora J.W."/>
            <person name="Aime M.C."/>
        </authorList>
    </citation>
    <scope>NUCLEOTIDE SEQUENCE [LARGE SCALE GENOMIC DNA]</scope>
    <source>
        <strain evidence="1 2">SA 807</strain>
    </source>
</reference>
<protein>
    <submittedName>
        <fullName evidence="1">Uncharacterized protein</fullName>
    </submittedName>
</protein>
<evidence type="ECO:0000313" key="2">
    <source>
        <dbReference type="Proteomes" id="UP000245626"/>
    </source>
</evidence>
<accession>A0ACD0NX93</accession>
<dbReference type="EMBL" id="KZ819930">
    <property type="protein sequence ID" value="PWN50450.1"/>
    <property type="molecule type" value="Genomic_DNA"/>
</dbReference>
<organism evidence="1 2">
    <name type="scientific">Violaceomyces palustris</name>
    <dbReference type="NCBI Taxonomy" id="1673888"/>
    <lineage>
        <taxon>Eukaryota</taxon>
        <taxon>Fungi</taxon>
        <taxon>Dikarya</taxon>
        <taxon>Basidiomycota</taxon>
        <taxon>Ustilaginomycotina</taxon>
        <taxon>Ustilaginomycetes</taxon>
        <taxon>Violaceomycetales</taxon>
        <taxon>Violaceomycetaceae</taxon>
        <taxon>Violaceomyces</taxon>
    </lineage>
</organism>
<gene>
    <name evidence="1" type="ORF">IE53DRAFT_368896</name>
</gene>
<sequence length="246" mass="27539">MTRQDASKGGYKVLLCQTENQLEEAYKVRIKVFHEEQGYSKEGEVDEYDPVSAHFILVEESEPQRALGTLRLIPYPPPPPPPSPSELDRLKGEGSEQAESLGKPFLPLGPARSRQEIARDFATRFYSGKQEEEKVEEGGEGHSEKWIKVGGAKLGRLALLIETRGKGLGQFLVRQSELWFKACLVPPPTDLPPLPSQVKNQFSTIRLSSQQPVVPFYQSLGYVPIGEPYPDEGQPHIFCIKKLDLI</sequence>
<name>A0ACD0NX93_9BASI</name>
<proteinExistence type="predicted"/>
<evidence type="ECO:0000313" key="1">
    <source>
        <dbReference type="EMBL" id="PWN50450.1"/>
    </source>
</evidence>